<dbReference type="EMBL" id="VSSQ01088328">
    <property type="protein sequence ID" value="MPN35003.1"/>
    <property type="molecule type" value="Genomic_DNA"/>
</dbReference>
<protein>
    <submittedName>
        <fullName evidence="1">Uncharacterized protein</fullName>
    </submittedName>
</protein>
<dbReference type="AlphaFoldDB" id="A0A645HH53"/>
<sequence>MPKGEDELAAEINTILAKAQAAGNYETWYTDAVELAKSLGQISE</sequence>
<organism evidence="1">
    <name type="scientific">bioreactor metagenome</name>
    <dbReference type="NCBI Taxonomy" id="1076179"/>
    <lineage>
        <taxon>unclassified sequences</taxon>
        <taxon>metagenomes</taxon>
        <taxon>ecological metagenomes</taxon>
    </lineage>
</organism>
<proteinExistence type="predicted"/>
<evidence type="ECO:0000313" key="1">
    <source>
        <dbReference type="EMBL" id="MPN35003.1"/>
    </source>
</evidence>
<name>A0A645HH53_9ZZZZ</name>
<reference evidence="1" key="1">
    <citation type="submission" date="2019-08" db="EMBL/GenBank/DDBJ databases">
        <authorList>
            <person name="Kucharzyk K."/>
            <person name="Murdoch R.W."/>
            <person name="Higgins S."/>
            <person name="Loffler F."/>
        </authorList>
    </citation>
    <scope>NUCLEOTIDE SEQUENCE</scope>
</reference>
<accession>A0A645HH53</accession>
<gene>
    <name evidence="1" type="ORF">SDC9_182497</name>
</gene>
<comment type="caution">
    <text evidence="1">The sequence shown here is derived from an EMBL/GenBank/DDBJ whole genome shotgun (WGS) entry which is preliminary data.</text>
</comment>